<feature type="active site" description="Proton acceptor" evidence="14">
    <location>
        <position position="128"/>
    </location>
</feature>
<keyword evidence="10 14" id="KW-0067">ATP-binding</keyword>
<dbReference type="EC" id="2.7.1.11" evidence="14"/>
<evidence type="ECO:0000256" key="2">
    <source>
        <dbReference type="ARBA" id="ARBA00004496"/>
    </source>
</evidence>
<dbReference type="Gene3D" id="3.40.50.460">
    <property type="entry name" value="Phosphofructokinase domain"/>
    <property type="match status" value="1"/>
</dbReference>
<reference evidence="17" key="1">
    <citation type="journal article" date="2019" name="Int. J. Syst. Evol. Microbiol.">
        <title>The Global Catalogue of Microorganisms (GCM) 10K type strain sequencing project: providing services to taxonomists for standard genome sequencing and annotation.</title>
        <authorList>
            <consortium name="The Broad Institute Genomics Platform"/>
            <consortium name="The Broad Institute Genome Sequencing Center for Infectious Disease"/>
            <person name="Wu L."/>
            <person name="Ma J."/>
        </authorList>
    </citation>
    <scope>NUCLEOTIDE SEQUENCE [LARGE SCALE GENOMIC DNA]</scope>
    <source>
        <strain evidence="17">JCM 16545</strain>
    </source>
</reference>
<evidence type="ECO:0000256" key="4">
    <source>
        <dbReference type="ARBA" id="ARBA00022490"/>
    </source>
</evidence>
<protein>
    <recommendedName>
        <fullName evidence="14">ATP-dependent 6-phosphofructokinase</fullName>
        <shortName evidence="14">ATP-PFK</shortName>
        <shortName evidence="14">Phosphofructokinase</shortName>
        <ecNumber evidence="14">2.7.1.11</ecNumber>
    </recommendedName>
    <alternativeName>
        <fullName evidence="14">Phosphohexokinase</fullName>
    </alternativeName>
</protein>
<proteinExistence type="inferred from homology"/>
<evidence type="ECO:0000256" key="10">
    <source>
        <dbReference type="ARBA" id="ARBA00022840"/>
    </source>
</evidence>
<dbReference type="PRINTS" id="PR00476">
    <property type="entry name" value="PHFRCTKINASE"/>
</dbReference>
<feature type="binding site" description="in other chain" evidence="14">
    <location>
        <begin position="126"/>
        <end position="128"/>
    </location>
    <ligand>
        <name>substrate</name>
        <note>ligand shared between dimeric partners</note>
    </ligand>
</feature>
<evidence type="ECO:0000313" key="16">
    <source>
        <dbReference type="EMBL" id="MFD2276679.1"/>
    </source>
</evidence>
<feature type="binding site" evidence="14">
    <location>
        <position position="103"/>
    </location>
    <ligand>
        <name>Mg(2+)</name>
        <dbReference type="ChEBI" id="CHEBI:18420"/>
        <note>catalytic</note>
    </ligand>
</feature>
<evidence type="ECO:0000256" key="14">
    <source>
        <dbReference type="HAMAP-Rule" id="MF_00339"/>
    </source>
</evidence>
<dbReference type="PANTHER" id="PTHR13697:SF4">
    <property type="entry name" value="ATP-DEPENDENT 6-PHOSPHOFRUCTOKINASE"/>
    <property type="match status" value="1"/>
</dbReference>
<keyword evidence="12 14" id="KW-0324">Glycolysis</keyword>
<keyword evidence="9 14" id="KW-0418">Kinase</keyword>
<evidence type="ECO:0000259" key="15">
    <source>
        <dbReference type="Pfam" id="PF00365"/>
    </source>
</evidence>
<organism evidence="16 17">
    <name type="scientific">Rubritalea spongiae</name>
    <dbReference type="NCBI Taxonomy" id="430797"/>
    <lineage>
        <taxon>Bacteria</taxon>
        <taxon>Pseudomonadati</taxon>
        <taxon>Verrucomicrobiota</taxon>
        <taxon>Verrucomicrobiia</taxon>
        <taxon>Verrucomicrobiales</taxon>
        <taxon>Rubritaleaceae</taxon>
        <taxon>Rubritalea</taxon>
    </lineage>
</organism>
<keyword evidence="7 14" id="KW-0479">Metal-binding</keyword>
<evidence type="ECO:0000256" key="5">
    <source>
        <dbReference type="ARBA" id="ARBA00022533"/>
    </source>
</evidence>
<evidence type="ECO:0000256" key="9">
    <source>
        <dbReference type="ARBA" id="ARBA00022777"/>
    </source>
</evidence>
<evidence type="ECO:0000256" key="1">
    <source>
        <dbReference type="ARBA" id="ARBA00001946"/>
    </source>
</evidence>
<dbReference type="Gene3D" id="3.40.50.450">
    <property type="match status" value="1"/>
</dbReference>
<comment type="caution">
    <text evidence="16">The sequence shown here is derived from an EMBL/GenBank/DDBJ whole genome shotgun (WGS) entry which is preliminary data.</text>
</comment>
<keyword evidence="5 14" id="KW-0021">Allosteric enzyme</keyword>
<evidence type="ECO:0000313" key="17">
    <source>
        <dbReference type="Proteomes" id="UP001597297"/>
    </source>
</evidence>
<feature type="binding site" description="in other chain" evidence="14">
    <location>
        <begin position="170"/>
        <end position="172"/>
    </location>
    <ligand>
        <name>substrate</name>
        <note>ligand shared between dimeric partners</note>
    </ligand>
</feature>
<keyword evidence="8 14" id="KW-0547">Nucleotide-binding</keyword>
<dbReference type="InterPro" id="IPR012828">
    <property type="entry name" value="PFKA_ATP_prok"/>
</dbReference>
<evidence type="ECO:0000256" key="7">
    <source>
        <dbReference type="ARBA" id="ARBA00022723"/>
    </source>
</evidence>
<dbReference type="PIRSF" id="PIRSF000532">
    <property type="entry name" value="ATP_PFK_prok"/>
    <property type="match status" value="1"/>
</dbReference>
<sequence length="320" mass="34680">MEGIAIMTSGGDAAGMNPAVKSAVDYSISKGLKPYLIRDGLRGMIDGDISAATREDVSGILHRGGTVLRSSRSKRFFEYEYRKQAYDNLQKLGINKLIVIGGDGSFAALNQFYADFGVPFAGIPATIDNDIPGTDYCLGVDTALNMIRDSVDSIRDTATSFNRAFVIETMGRDCGYLAMVSALSSGAEICIVPELEYDLDAIGQRLRKDIENGRSSILAIVAEGTNMAEYLTRWITVNLNMETRLTVLGHVQRGGSPTVNDRIMAYKFSVAAVDSLLAGHTNKIMVFREGQLGALDIETVNSSKVELDPQIIDLCGHLTK</sequence>
<comment type="caution">
    <text evidence="14">Lacks conserved residue(s) required for the propagation of feature annotation.</text>
</comment>
<keyword evidence="17" id="KW-1185">Reference proteome</keyword>
<dbReference type="HAMAP" id="MF_00339">
    <property type="entry name" value="Phosphofructokinase_I_B1"/>
    <property type="match status" value="1"/>
</dbReference>
<evidence type="ECO:0000256" key="13">
    <source>
        <dbReference type="ARBA" id="ARBA00048070"/>
    </source>
</evidence>
<evidence type="ECO:0000256" key="12">
    <source>
        <dbReference type="ARBA" id="ARBA00023152"/>
    </source>
</evidence>
<feature type="binding site" description="in other chain" evidence="14">
    <location>
        <begin position="186"/>
        <end position="188"/>
    </location>
    <ligand>
        <name>ADP</name>
        <dbReference type="ChEBI" id="CHEBI:456216"/>
        <note>allosteric activator; ligand shared between dimeric partners</note>
    </ligand>
</feature>
<name>A0ABW5E3L1_9BACT</name>
<dbReference type="Proteomes" id="UP001597297">
    <property type="component" value="Unassembled WGS sequence"/>
</dbReference>
<comment type="catalytic activity">
    <reaction evidence="13 14">
        <text>beta-D-fructose 6-phosphate + ATP = beta-D-fructose 1,6-bisphosphate + ADP + H(+)</text>
        <dbReference type="Rhea" id="RHEA:16109"/>
        <dbReference type="ChEBI" id="CHEBI:15378"/>
        <dbReference type="ChEBI" id="CHEBI:30616"/>
        <dbReference type="ChEBI" id="CHEBI:32966"/>
        <dbReference type="ChEBI" id="CHEBI:57634"/>
        <dbReference type="ChEBI" id="CHEBI:456216"/>
        <dbReference type="EC" id="2.7.1.11"/>
    </reaction>
</comment>
<dbReference type="PROSITE" id="PS00433">
    <property type="entry name" value="PHOSPHOFRUCTOKINASE"/>
    <property type="match status" value="1"/>
</dbReference>
<feature type="binding site" evidence="14">
    <location>
        <begin position="72"/>
        <end position="73"/>
    </location>
    <ligand>
        <name>ATP</name>
        <dbReference type="ChEBI" id="CHEBI:30616"/>
    </ligand>
</feature>
<dbReference type="PANTHER" id="PTHR13697">
    <property type="entry name" value="PHOSPHOFRUCTOKINASE"/>
    <property type="match status" value="1"/>
</dbReference>
<comment type="subcellular location">
    <subcellularLocation>
        <location evidence="2 14">Cytoplasm</location>
    </subcellularLocation>
</comment>
<feature type="binding site" evidence="14">
    <location>
        <position position="244"/>
    </location>
    <ligand>
        <name>substrate</name>
        <note>ligand shared between dimeric partners</note>
    </ligand>
</feature>
<feature type="binding site" evidence="14">
    <location>
        <position position="11"/>
    </location>
    <ligand>
        <name>ATP</name>
        <dbReference type="ChEBI" id="CHEBI:30616"/>
    </ligand>
</feature>
<dbReference type="EMBL" id="JBHUJC010000026">
    <property type="protein sequence ID" value="MFD2276679.1"/>
    <property type="molecule type" value="Genomic_DNA"/>
</dbReference>
<feature type="binding site" description="in other chain" evidence="14">
    <location>
        <begin position="250"/>
        <end position="253"/>
    </location>
    <ligand>
        <name>substrate</name>
        <note>ligand shared between dimeric partners</note>
    </ligand>
</feature>
<gene>
    <name evidence="14" type="primary">pfkA</name>
    <name evidence="16" type="ORF">ACFSQZ_09390</name>
</gene>
<comment type="subunit">
    <text evidence="14">Homotetramer.</text>
</comment>
<dbReference type="InterPro" id="IPR022953">
    <property type="entry name" value="ATP_PFK"/>
</dbReference>
<dbReference type="InterPro" id="IPR000023">
    <property type="entry name" value="Phosphofructokinase_dom"/>
</dbReference>
<keyword evidence="4 14" id="KW-0963">Cytoplasm</keyword>
<accession>A0ABW5E3L1</accession>
<comment type="cofactor">
    <cofactor evidence="1 14">
        <name>Mg(2+)</name>
        <dbReference type="ChEBI" id="CHEBI:18420"/>
    </cofactor>
</comment>
<feature type="binding site" evidence="14">
    <location>
        <begin position="102"/>
        <end position="105"/>
    </location>
    <ligand>
        <name>ATP</name>
        <dbReference type="ChEBI" id="CHEBI:30616"/>
    </ligand>
</feature>
<feature type="binding site" description="in other chain" evidence="14">
    <location>
        <position position="223"/>
    </location>
    <ligand>
        <name>substrate</name>
        <note>ligand shared between dimeric partners</note>
    </ligand>
</feature>
<evidence type="ECO:0000256" key="11">
    <source>
        <dbReference type="ARBA" id="ARBA00022842"/>
    </source>
</evidence>
<keyword evidence="11 14" id="KW-0460">Magnesium</keyword>
<feature type="binding site" evidence="14">
    <location>
        <position position="163"/>
    </location>
    <ligand>
        <name>substrate</name>
        <note>ligand shared between dimeric partners</note>
    </ligand>
</feature>
<comment type="similarity">
    <text evidence="14">Belongs to the phosphofructokinase type A (PFKA) family. ATP-dependent PFK group I subfamily. Prokaryotic clade 'B1' sub-subfamily.</text>
</comment>
<dbReference type="SUPFAM" id="SSF53784">
    <property type="entry name" value="Phosphofructokinase"/>
    <property type="match status" value="1"/>
</dbReference>
<evidence type="ECO:0000256" key="6">
    <source>
        <dbReference type="ARBA" id="ARBA00022679"/>
    </source>
</evidence>
<dbReference type="InterPro" id="IPR012003">
    <property type="entry name" value="ATP_PFK_prok-type"/>
</dbReference>
<dbReference type="InterPro" id="IPR015912">
    <property type="entry name" value="Phosphofructokinase_CS"/>
</dbReference>
<comment type="activity regulation">
    <text evidence="14">Allosterically activated by ADP and other diphosphonucleosides, and allosterically inhibited by phosphoenolpyruvate.</text>
</comment>
<comment type="function">
    <text evidence="14">Catalyzes the phosphorylation of D-fructose 6-phosphate to fructose 1,6-bisphosphate by ATP, the first committing step of glycolysis.</text>
</comment>
<dbReference type="RefSeq" id="WP_377094630.1">
    <property type="nucleotide sequence ID" value="NZ_JBHSJM010000001.1"/>
</dbReference>
<feature type="binding site" description="in other chain" evidence="14">
    <location>
        <position position="155"/>
    </location>
    <ligand>
        <name>ADP</name>
        <dbReference type="ChEBI" id="CHEBI:456216"/>
        <note>allosteric activator; ligand shared between dimeric partners</note>
    </ligand>
</feature>
<dbReference type="InterPro" id="IPR035966">
    <property type="entry name" value="PKF_sf"/>
</dbReference>
<feature type="domain" description="Phosphofructokinase" evidence="15">
    <location>
        <begin position="4"/>
        <end position="275"/>
    </location>
</feature>
<evidence type="ECO:0000256" key="8">
    <source>
        <dbReference type="ARBA" id="ARBA00022741"/>
    </source>
</evidence>
<keyword evidence="6 14" id="KW-0808">Transferase</keyword>
<dbReference type="NCBIfam" id="NF002872">
    <property type="entry name" value="PRK03202.1"/>
    <property type="match status" value="1"/>
</dbReference>
<dbReference type="Pfam" id="PF00365">
    <property type="entry name" value="PFK"/>
    <property type="match status" value="1"/>
</dbReference>
<evidence type="ECO:0000256" key="3">
    <source>
        <dbReference type="ARBA" id="ARBA00004679"/>
    </source>
</evidence>
<comment type="pathway">
    <text evidence="3 14">Carbohydrate degradation; glycolysis; D-glyceraldehyde 3-phosphate and glycerone phosphate from D-glucose: step 3/4.</text>
</comment>